<evidence type="ECO:0000256" key="3">
    <source>
        <dbReference type="PROSITE-ProRule" id="PRU00023"/>
    </source>
</evidence>
<sequence>MVMQITLPLTKKIFNKNKSKKYEERIIAAFEQALASGVSVNNLIEDKEENTALHYAVQRRFKKVVLFLLKQGADVSIQNSQYVTPISNMDQWRYEEQKPGTKEIREALLLNIEEHTTSPKFVEWGITKFHMKCALGHLEELKVMAQESPCIINQVISLNSKLYNGWAPIHLAIWYGHFEVAHWLLDIGADPHVLTKSQETILHIVSERFRESKAEDEESAKLAERLINMGTDVDSANVHGLTPLAYACFGNHSLQNTLRLVEMLLSYDASVSTLAPHKIKFDITSAPGKLILRRMKQDELLDPKRTNEKTKQMYASKCELYRVECDGDVKDLDPTEECQAEINRMDKLGIRGIIMNANCLQGSESRVRLRKVLASPTFDQDYPNYGYLLKLRFQRKLKMSVEATYSLMEISSYRLPFLCAEDIVWRLSDKDVTRMLQSLAPCTDNNNNNNNNNIVNKVTSPNKKLGKSPTAVQKSPIARSPAKKRPSPEPCSPEREIKKPRTLAF</sequence>
<dbReference type="Gene3D" id="1.25.40.20">
    <property type="entry name" value="Ankyrin repeat-containing domain"/>
    <property type="match status" value="2"/>
</dbReference>
<dbReference type="EMBL" id="JBJJXI010000071">
    <property type="protein sequence ID" value="KAL3396381.1"/>
    <property type="molecule type" value="Genomic_DNA"/>
</dbReference>
<evidence type="ECO:0000256" key="1">
    <source>
        <dbReference type="ARBA" id="ARBA00022737"/>
    </source>
</evidence>
<comment type="caution">
    <text evidence="5">The sequence shown here is derived from an EMBL/GenBank/DDBJ whole genome shotgun (WGS) entry which is preliminary data.</text>
</comment>
<evidence type="ECO:0000256" key="4">
    <source>
        <dbReference type="SAM" id="MobiDB-lite"/>
    </source>
</evidence>
<evidence type="ECO:0000313" key="5">
    <source>
        <dbReference type="EMBL" id="KAL3396381.1"/>
    </source>
</evidence>
<reference evidence="5 6" key="1">
    <citation type="journal article" date="2024" name="bioRxiv">
        <title>A reference genome for Trichogramma kaykai: A tiny desert-dwelling parasitoid wasp with competing sex-ratio distorters.</title>
        <authorList>
            <person name="Culotta J."/>
            <person name="Lindsey A.R."/>
        </authorList>
    </citation>
    <scope>NUCLEOTIDE SEQUENCE [LARGE SCALE GENOMIC DNA]</scope>
    <source>
        <strain evidence="5 6">KSX58</strain>
    </source>
</reference>
<accession>A0ABD2WTJ1</accession>
<gene>
    <name evidence="5" type="ORF">TKK_009560</name>
</gene>
<protein>
    <submittedName>
        <fullName evidence="5">Uncharacterized protein</fullName>
    </submittedName>
</protein>
<dbReference type="SMART" id="SM00248">
    <property type="entry name" value="ANK"/>
    <property type="match status" value="4"/>
</dbReference>
<evidence type="ECO:0000256" key="2">
    <source>
        <dbReference type="ARBA" id="ARBA00023043"/>
    </source>
</evidence>
<feature type="repeat" description="ANK" evidence="3">
    <location>
        <begin position="48"/>
        <end position="80"/>
    </location>
</feature>
<keyword evidence="6" id="KW-1185">Reference proteome</keyword>
<keyword evidence="2 3" id="KW-0040">ANK repeat</keyword>
<dbReference type="InterPro" id="IPR036770">
    <property type="entry name" value="Ankyrin_rpt-contain_sf"/>
</dbReference>
<dbReference type="PANTHER" id="PTHR24198:SF165">
    <property type="entry name" value="ANKYRIN REPEAT-CONTAINING PROTEIN-RELATED"/>
    <property type="match status" value="1"/>
</dbReference>
<dbReference type="PROSITE" id="PS50088">
    <property type="entry name" value="ANK_REPEAT"/>
    <property type="match status" value="2"/>
</dbReference>
<feature type="repeat" description="ANK" evidence="3">
    <location>
        <begin position="164"/>
        <end position="196"/>
    </location>
</feature>
<dbReference type="Pfam" id="PF00023">
    <property type="entry name" value="Ank"/>
    <property type="match status" value="1"/>
</dbReference>
<evidence type="ECO:0000313" key="6">
    <source>
        <dbReference type="Proteomes" id="UP001627154"/>
    </source>
</evidence>
<dbReference type="AlphaFoldDB" id="A0ABD2WTJ1"/>
<dbReference type="PROSITE" id="PS50297">
    <property type="entry name" value="ANK_REP_REGION"/>
    <property type="match status" value="2"/>
</dbReference>
<name>A0ABD2WTJ1_9HYME</name>
<dbReference type="Pfam" id="PF12796">
    <property type="entry name" value="Ank_2"/>
    <property type="match status" value="1"/>
</dbReference>
<proteinExistence type="predicted"/>
<dbReference type="Proteomes" id="UP001627154">
    <property type="component" value="Unassembled WGS sequence"/>
</dbReference>
<dbReference type="InterPro" id="IPR002110">
    <property type="entry name" value="Ankyrin_rpt"/>
</dbReference>
<keyword evidence="1" id="KW-0677">Repeat</keyword>
<dbReference type="SUPFAM" id="SSF48403">
    <property type="entry name" value="Ankyrin repeat"/>
    <property type="match status" value="1"/>
</dbReference>
<feature type="region of interest" description="Disordered" evidence="4">
    <location>
        <begin position="440"/>
        <end position="505"/>
    </location>
</feature>
<dbReference type="PANTHER" id="PTHR24198">
    <property type="entry name" value="ANKYRIN REPEAT AND PROTEIN KINASE DOMAIN-CONTAINING PROTEIN"/>
    <property type="match status" value="1"/>
</dbReference>
<organism evidence="5 6">
    <name type="scientific">Trichogramma kaykai</name>
    <dbReference type="NCBI Taxonomy" id="54128"/>
    <lineage>
        <taxon>Eukaryota</taxon>
        <taxon>Metazoa</taxon>
        <taxon>Ecdysozoa</taxon>
        <taxon>Arthropoda</taxon>
        <taxon>Hexapoda</taxon>
        <taxon>Insecta</taxon>
        <taxon>Pterygota</taxon>
        <taxon>Neoptera</taxon>
        <taxon>Endopterygota</taxon>
        <taxon>Hymenoptera</taxon>
        <taxon>Apocrita</taxon>
        <taxon>Proctotrupomorpha</taxon>
        <taxon>Chalcidoidea</taxon>
        <taxon>Trichogrammatidae</taxon>
        <taxon>Trichogramma</taxon>
    </lineage>
</organism>